<dbReference type="OrthoDB" id="15218at2"/>
<keyword evidence="9" id="KW-0482">Metalloprotease</keyword>
<dbReference type="GO" id="GO:0046872">
    <property type="term" value="F:metal ion binding"/>
    <property type="evidence" value="ECO:0007669"/>
    <property type="project" value="UniProtKB-KW"/>
</dbReference>
<evidence type="ECO:0000256" key="3">
    <source>
        <dbReference type="ARBA" id="ARBA00022670"/>
    </source>
</evidence>
<dbReference type="Proteomes" id="UP000249915">
    <property type="component" value="Unassembled WGS sequence"/>
</dbReference>
<keyword evidence="10" id="KW-0472">Membrane</keyword>
<evidence type="ECO:0000256" key="10">
    <source>
        <dbReference type="ARBA" id="ARBA00023136"/>
    </source>
</evidence>
<evidence type="ECO:0000256" key="2">
    <source>
        <dbReference type="ARBA" id="ARBA00022475"/>
    </source>
</evidence>
<evidence type="ECO:0000256" key="5">
    <source>
        <dbReference type="ARBA" id="ARBA00022723"/>
    </source>
</evidence>
<dbReference type="CDD" id="cd07340">
    <property type="entry name" value="M48B_Htpx_like"/>
    <property type="match status" value="1"/>
</dbReference>
<dbReference type="PANTHER" id="PTHR43221:SF2">
    <property type="entry name" value="PROTEASE HTPX HOMOLOG"/>
    <property type="match status" value="1"/>
</dbReference>
<protein>
    <submittedName>
        <fullName evidence="11">Peptidase M48</fullName>
    </submittedName>
</protein>
<keyword evidence="4" id="KW-0812">Transmembrane</keyword>
<keyword evidence="3" id="KW-0645">Protease</keyword>
<keyword evidence="12" id="KW-1185">Reference proteome</keyword>
<evidence type="ECO:0000256" key="6">
    <source>
        <dbReference type="ARBA" id="ARBA00022801"/>
    </source>
</evidence>
<evidence type="ECO:0000256" key="1">
    <source>
        <dbReference type="ARBA" id="ARBA00001947"/>
    </source>
</evidence>
<sequence>MNFFERQHEVRRASARLVWLFALAVVLIVAVVDVAVWLAFGLSRLPFSVAAQSLAIASAIVVVLIGVTSWIRTLLLRRGGGGKVAASLGGVAVPENTTDPNLRRLRNVVEEIAIASAMPVPELYVLPHEPGINAFAAGWTPGDAAVAVTQGALDRLNRDELQGVIAHEFSHIVNGDMRLNIRLIGVLAGIVGLAVVGRMMLGGGRGARRNNGGAPLVVVALAVLVIGYLGVLAGRLIKAAVSRQREYLADASAVQFTRQTAGLAGALKKIGGLQAGSSLRSAKAEDVSHMLFGEGRRLSAMFATHPPLARRIQLLDPAFDPAELDRLRTQWAAEPPAGLREDEALGLTSRQPAQIRQATTLPAHPGAVAATVGEPSAGSFAHAGGLLRDIPDAVQAKARHPGTVVPVVLGLLFSPRADVRAHQHRLLAARGGQTLADAAWQEGAALAQLDPALRLPLTEVAFPALRHRPPQELQALLAAITELTRADGHVGVFEYCLSTLLHRDLFEAMHRRPPWTTSRTTLRRSAPAVATVLAVLAAAGTADPRAAEAAFRAGLARALPGAALPFQPPPQGPVALDPVWPALDGLAGPEKAVLVEALATVAGHNGVLTVEESELLRTVCALLHCPLPPLAGTVSSDARSV</sequence>
<dbReference type="GO" id="GO:0004222">
    <property type="term" value="F:metalloendopeptidase activity"/>
    <property type="evidence" value="ECO:0007669"/>
    <property type="project" value="InterPro"/>
</dbReference>
<dbReference type="GO" id="GO:0006508">
    <property type="term" value="P:proteolysis"/>
    <property type="evidence" value="ECO:0007669"/>
    <property type="project" value="UniProtKB-KW"/>
</dbReference>
<evidence type="ECO:0000256" key="9">
    <source>
        <dbReference type="ARBA" id="ARBA00023049"/>
    </source>
</evidence>
<dbReference type="Pfam" id="PF01435">
    <property type="entry name" value="Peptidase_M48"/>
    <property type="match status" value="1"/>
</dbReference>
<dbReference type="PANTHER" id="PTHR43221">
    <property type="entry name" value="PROTEASE HTPX"/>
    <property type="match status" value="1"/>
</dbReference>
<proteinExistence type="predicted"/>
<keyword evidence="8" id="KW-1133">Transmembrane helix</keyword>
<dbReference type="EMBL" id="MASW01000002">
    <property type="protein sequence ID" value="PXY27748.1"/>
    <property type="molecule type" value="Genomic_DNA"/>
</dbReference>
<gene>
    <name evidence="11" type="ORF">BAY60_15310</name>
</gene>
<evidence type="ECO:0000256" key="4">
    <source>
        <dbReference type="ARBA" id="ARBA00022692"/>
    </source>
</evidence>
<reference evidence="11 12" key="1">
    <citation type="submission" date="2016-07" db="EMBL/GenBank/DDBJ databases">
        <title>Draft genome sequence of Prauserella muralis DSM 45305, isolated from a mould-covered wall in an indoor environment.</title>
        <authorList>
            <person name="Ruckert C."/>
            <person name="Albersmeier A."/>
            <person name="Jiang C.-L."/>
            <person name="Jiang Y."/>
            <person name="Kalinowski J."/>
            <person name="Schneider O."/>
            <person name="Winkler A."/>
            <person name="Zotchev S.B."/>
        </authorList>
    </citation>
    <scope>NUCLEOTIDE SEQUENCE [LARGE SCALE GENOMIC DNA]</scope>
    <source>
        <strain evidence="11 12">DSM 45305</strain>
    </source>
</reference>
<dbReference type="InterPro" id="IPR050083">
    <property type="entry name" value="HtpX_protease"/>
</dbReference>
<keyword evidence="7" id="KW-0862">Zinc</keyword>
<comment type="cofactor">
    <cofactor evidence="1">
        <name>Zn(2+)</name>
        <dbReference type="ChEBI" id="CHEBI:29105"/>
    </cofactor>
</comment>
<dbReference type="RefSeq" id="WP_112281762.1">
    <property type="nucleotide sequence ID" value="NZ_MASW01000002.1"/>
</dbReference>
<organism evidence="11 12">
    <name type="scientific">Prauserella muralis</name>
    <dbReference type="NCBI Taxonomy" id="588067"/>
    <lineage>
        <taxon>Bacteria</taxon>
        <taxon>Bacillati</taxon>
        <taxon>Actinomycetota</taxon>
        <taxon>Actinomycetes</taxon>
        <taxon>Pseudonocardiales</taxon>
        <taxon>Pseudonocardiaceae</taxon>
        <taxon>Prauserella</taxon>
    </lineage>
</organism>
<dbReference type="InterPro" id="IPR001915">
    <property type="entry name" value="Peptidase_M48"/>
</dbReference>
<evidence type="ECO:0000313" key="12">
    <source>
        <dbReference type="Proteomes" id="UP000249915"/>
    </source>
</evidence>
<dbReference type="Gene3D" id="3.30.2010.10">
    <property type="entry name" value="Metalloproteases ('zincins'), catalytic domain"/>
    <property type="match status" value="1"/>
</dbReference>
<evidence type="ECO:0000256" key="8">
    <source>
        <dbReference type="ARBA" id="ARBA00022989"/>
    </source>
</evidence>
<evidence type="ECO:0000313" key="11">
    <source>
        <dbReference type="EMBL" id="PXY27748.1"/>
    </source>
</evidence>
<keyword evidence="5" id="KW-0479">Metal-binding</keyword>
<dbReference type="AlphaFoldDB" id="A0A2V4B2X4"/>
<evidence type="ECO:0000256" key="7">
    <source>
        <dbReference type="ARBA" id="ARBA00022833"/>
    </source>
</evidence>
<comment type="caution">
    <text evidence="11">The sequence shown here is derived from an EMBL/GenBank/DDBJ whole genome shotgun (WGS) entry which is preliminary data.</text>
</comment>
<name>A0A2V4B2X4_9PSEU</name>
<keyword evidence="2" id="KW-1003">Cell membrane</keyword>
<keyword evidence="6" id="KW-0378">Hydrolase</keyword>
<accession>A0A2V4B2X4</accession>